<sequence>MADLEVQIKEVANVVEQTIQLRVTEVVLENDVKAQERLSDSLQQVAEDIDCIWTESTKIQDKGKHASKESTVQEFPSSSRSILNVENSMVGRDDQRKQLVEDLTRSYSGEATVIPIVGMGGNLVEPSVFYKGDKVFTESEAELAYILQKSLKVALYAGTKNSLPMRFMDQDESWNLFKSVAFSSEELPSDLETIGKQIADECHRLWNLQTFIVHGPMLSVITFPEEIWGLMQLRHLKLPRIYLPDCPSGSVDKGRHMDFSNLQTISYLSSRCCTKEVIMGIQNVKKLRIRRDASSSGPLNNLVHLHQLETLNFTDSLSGLLPASAKAFPATLKKLKLKETGLSWPYLDIIAELPDLEVLKLMDNACLGNEWYPNVRGFTRWKVLLIKRNDLKYWKATDDNFPVLERLMIRSCYYLKEIPIEFAEIHTLQLIELIMCLPELGGFAARIQKEQEELGNNPVDVRISYQWSHSSSFTCYCGFQGDVISLNWKNVAGFVF</sequence>
<dbReference type="EMBL" id="MLFT02000003">
    <property type="protein sequence ID" value="PHT52312.1"/>
    <property type="molecule type" value="Genomic_DNA"/>
</dbReference>
<evidence type="ECO:0008006" key="3">
    <source>
        <dbReference type="Google" id="ProtNLM"/>
    </source>
</evidence>
<comment type="caution">
    <text evidence="1">The sequence shown here is derived from an EMBL/GenBank/DDBJ whole genome shotgun (WGS) entry which is preliminary data.</text>
</comment>
<proteinExistence type="predicted"/>
<reference evidence="2" key="2">
    <citation type="journal article" date="2017" name="J. Anim. Genet.">
        <title>Multiple reference genome sequences of hot pepper reveal the massive evolution of plant disease resistance genes by retroduplication.</title>
        <authorList>
            <person name="Kim S."/>
            <person name="Park J."/>
            <person name="Yeom S.-I."/>
            <person name="Kim Y.-M."/>
            <person name="Seo E."/>
            <person name="Kim K.-T."/>
            <person name="Kim M.-S."/>
            <person name="Lee J.M."/>
            <person name="Cheong K."/>
            <person name="Shin H.-S."/>
            <person name="Kim S.-B."/>
            <person name="Han K."/>
            <person name="Lee J."/>
            <person name="Park M."/>
            <person name="Lee H.-A."/>
            <person name="Lee H.-Y."/>
            <person name="Lee Y."/>
            <person name="Oh S."/>
            <person name="Lee J.H."/>
            <person name="Choi E."/>
            <person name="Choi E."/>
            <person name="Lee S.E."/>
            <person name="Jeon J."/>
            <person name="Kim H."/>
            <person name="Choi G."/>
            <person name="Song H."/>
            <person name="Lee J."/>
            <person name="Lee S.-C."/>
            <person name="Kwon J.-K."/>
            <person name="Lee H.-Y."/>
            <person name="Koo N."/>
            <person name="Hong Y."/>
            <person name="Kim R.W."/>
            <person name="Kang W.-H."/>
            <person name="Huh J.H."/>
            <person name="Kang B.-C."/>
            <person name="Yang T.-J."/>
            <person name="Lee Y.-H."/>
            <person name="Bennetzen J.L."/>
            <person name="Choi D."/>
        </authorList>
    </citation>
    <scope>NUCLEOTIDE SEQUENCE [LARGE SCALE GENOMIC DNA]</scope>
    <source>
        <strain evidence="2">cv. PBC81</strain>
    </source>
</reference>
<dbReference type="AlphaFoldDB" id="A0A2G2X4A3"/>
<dbReference type="InterPro" id="IPR032675">
    <property type="entry name" value="LRR_dom_sf"/>
</dbReference>
<accession>A0A2G2X4A3</accession>
<evidence type="ECO:0000313" key="1">
    <source>
        <dbReference type="EMBL" id="PHT52312.1"/>
    </source>
</evidence>
<dbReference type="Proteomes" id="UP000224567">
    <property type="component" value="Unassembled WGS sequence"/>
</dbReference>
<reference evidence="1 2" key="1">
    <citation type="journal article" date="2017" name="Genome Biol.">
        <title>New reference genome sequences of hot pepper reveal the massive evolution of plant disease-resistance genes by retroduplication.</title>
        <authorList>
            <person name="Kim S."/>
            <person name="Park J."/>
            <person name="Yeom S.I."/>
            <person name="Kim Y.M."/>
            <person name="Seo E."/>
            <person name="Kim K.T."/>
            <person name="Kim M.S."/>
            <person name="Lee J.M."/>
            <person name="Cheong K."/>
            <person name="Shin H.S."/>
            <person name="Kim S.B."/>
            <person name="Han K."/>
            <person name="Lee J."/>
            <person name="Park M."/>
            <person name="Lee H.A."/>
            <person name="Lee H.Y."/>
            <person name="Lee Y."/>
            <person name="Oh S."/>
            <person name="Lee J.H."/>
            <person name="Choi E."/>
            <person name="Choi E."/>
            <person name="Lee S.E."/>
            <person name="Jeon J."/>
            <person name="Kim H."/>
            <person name="Choi G."/>
            <person name="Song H."/>
            <person name="Lee J."/>
            <person name="Lee S.C."/>
            <person name="Kwon J.K."/>
            <person name="Lee H.Y."/>
            <person name="Koo N."/>
            <person name="Hong Y."/>
            <person name="Kim R.W."/>
            <person name="Kang W.H."/>
            <person name="Huh J.H."/>
            <person name="Kang B.C."/>
            <person name="Yang T.J."/>
            <person name="Lee Y.H."/>
            <person name="Bennetzen J.L."/>
            <person name="Choi D."/>
        </authorList>
    </citation>
    <scope>NUCLEOTIDE SEQUENCE [LARGE SCALE GENOMIC DNA]</scope>
    <source>
        <strain evidence="2">cv. PBC81</strain>
    </source>
</reference>
<gene>
    <name evidence="1" type="ORF">CQW23_06774</name>
</gene>
<organism evidence="1 2">
    <name type="scientific">Capsicum baccatum</name>
    <name type="common">Peruvian pepper</name>
    <dbReference type="NCBI Taxonomy" id="33114"/>
    <lineage>
        <taxon>Eukaryota</taxon>
        <taxon>Viridiplantae</taxon>
        <taxon>Streptophyta</taxon>
        <taxon>Embryophyta</taxon>
        <taxon>Tracheophyta</taxon>
        <taxon>Spermatophyta</taxon>
        <taxon>Magnoliopsida</taxon>
        <taxon>eudicotyledons</taxon>
        <taxon>Gunneridae</taxon>
        <taxon>Pentapetalae</taxon>
        <taxon>asterids</taxon>
        <taxon>lamiids</taxon>
        <taxon>Solanales</taxon>
        <taxon>Solanaceae</taxon>
        <taxon>Solanoideae</taxon>
        <taxon>Capsiceae</taxon>
        <taxon>Capsicum</taxon>
    </lineage>
</organism>
<dbReference type="OrthoDB" id="687885at2759"/>
<dbReference type="Gene3D" id="1.20.5.4130">
    <property type="match status" value="1"/>
</dbReference>
<dbReference type="SUPFAM" id="SSF52058">
    <property type="entry name" value="L domain-like"/>
    <property type="match status" value="1"/>
</dbReference>
<protein>
    <recommendedName>
        <fullName evidence="3">NB-ARC domain-containing protein</fullName>
    </recommendedName>
</protein>
<keyword evidence="2" id="KW-1185">Reference proteome</keyword>
<dbReference type="PANTHER" id="PTHR15140:SF33">
    <property type="entry name" value="LATE BLIGHT RESISTANCE PROTEIN HOMOLOG R1A-3 ISOFORM X1"/>
    <property type="match status" value="1"/>
</dbReference>
<dbReference type="InterPro" id="IPR027417">
    <property type="entry name" value="P-loop_NTPase"/>
</dbReference>
<evidence type="ECO:0000313" key="2">
    <source>
        <dbReference type="Proteomes" id="UP000224567"/>
    </source>
</evidence>
<name>A0A2G2X4A3_CAPBA</name>
<dbReference type="PANTHER" id="PTHR15140">
    <property type="entry name" value="TUBULIN-SPECIFIC CHAPERONE E"/>
    <property type="match status" value="1"/>
</dbReference>
<dbReference type="Gene3D" id="3.80.10.10">
    <property type="entry name" value="Ribonuclease Inhibitor"/>
    <property type="match status" value="1"/>
</dbReference>
<dbReference type="SUPFAM" id="SSF52540">
    <property type="entry name" value="P-loop containing nucleoside triphosphate hydrolases"/>
    <property type="match status" value="1"/>
</dbReference>